<dbReference type="NCBIfam" id="TIGR04192">
    <property type="entry name" value="GRASP_w_spasm"/>
    <property type="match status" value="1"/>
</dbReference>
<evidence type="ECO:0000313" key="2">
    <source>
        <dbReference type="Proteomes" id="UP001204772"/>
    </source>
</evidence>
<keyword evidence="2" id="KW-1185">Reference proteome</keyword>
<reference evidence="1 2" key="1">
    <citation type="submission" date="2022-06" db="EMBL/GenBank/DDBJ databases">
        <title>Runella sp. S5 genome sequencing.</title>
        <authorList>
            <person name="Park S."/>
        </authorList>
    </citation>
    <scope>NUCLEOTIDE SEQUENCE [LARGE SCALE GENOMIC DNA]</scope>
    <source>
        <strain evidence="1 2">S5</strain>
    </source>
</reference>
<dbReference type="Gene3D" id="3.30.470.20">
    <property type="entry name" value="ATP-grasp fold, B domain"/>
    <property type="match status" value="1"/>
</dbReference>
<comment type="caution">
    <text evidence="1">The sequence shown here is derived from an EMBL/GenBank/DDBJ whole genome shotgun (WGS) entry which is preliminary data.</text>
</comment>
<sequence length="333" mass="39065">MIIILTHHSDQTVNEVISWLYVKGASFYRINIEDFLNKETTFTLLRNGKKKIYLSEKNSSYGIKLLKNNKEAVFWFRKWSRPAVLNEHYKTDSLEYQIGQFVEDQIEDYQKIFFSSFKKSKWLNSINVINLKKLDLLSKAAGVGLNTPRTIVTTSKSELIKFKKKAEKIITKTIGDTQFFYNKKKTYGLYTSLINESDIENIPDFFVPTLFQEYIEKKYEIRVFMLEEKFYSMAIFSQNSDKTKIDFREYDEEIPNRNVPYLLPSYIEKLLLIFSKKIGLNSGSFDLIKTIHGNYVFLEVNPVGQFGMVSYPCNYFLEEKIANYLLKLTANNG</sequence>
<evidence type="ECO:0000313" key="1">
    <source>
        <dbReference type="EMBL" id="MCP1383084.1"/>
    </source>
</evidence>
<organism evidence="1 2">
    <name type="scientific">Runella salmonicolor</name>
    <dbReference type="NCBI Taxonomy" id="2950278"/>
    <lineage>
        <taxon>Bacteria</taxon>
        <taxon>Pseudomonadati</taxon>
        <taxon>Bacteroidota</taxon>
        <taxon>Cytophagia</taxon>
        <taxon>Cytophagales</taxon>
        <taxon>Spirosomataceae</taxon>
        <taxon>Runella</taxon>
    </lineage>
</organism>
<protein>
    <submittedName>
        <fullName evidence="1">Grasp-with-spasm system ATP-grasp peptide maturase</fullName>
    </submittedName>
</protein>
<name>A0ABT1FMV9_9BACT</name>
<gene>
    <name evidence="1" type="primary">gwsG</name>
    <name evidence="1" type="ORF">NCI00_11640</name>
</gene>
<dbReference type="PANTHER" id="PTHR21621">
    <property type="entry name" value="RIBOSOMAL PROTEIN S6 MODIFICATION PROTEIN"/>
    <property type="match status" value="1"/>
</dbReference>
<dbReference type="SUPFAM" id="SSF56059">
    <property type="entry name" value="Glutathione synthetase ATP-binding domain-like"/>
    <property type="match status" value="1"/>
</dbReference>
<proteinExistence type="predicted"/>
<dbReference type="RefSeq" id="WP_253527664.1">
    <property type="nucleotide sequence ID" value="NZ_JAMZEL010000004.1"/>
</dbReference>
<dbReference type="PANTHER" id="PTHR21621:SF0">
    <property type="entry name" value="BETA-CITRYLGLUTAMATE SYNTHASE B-RELATED"/>
    <property type="match status" value="1"/>
</dbReference>
<accession>A0ABT1FMV9</accession>
<dbReference type="EMBL" id="JAMZEL010000004">
    <property type="protein sequence ID" value="MCP1383084.1"/>
    <property type="molecule type" value="Genomic_DNA"/>
</dbReference>
<dbReference type="Proteomes" id="UP001204772">
    <property type="component" value="Unassembled WGS sequence"/>
</dbReference>
<dbReference type="InterPro" id="IPR026455">
    <property type="entry name" value="GRASP_w_spasm"/>
</dbReference>